<dbReference type="InterPro" id="IPR051396">
    <property type="entry name" value="Bact_Antivir_Def_Nuclease"/>
</dbReference>
<dbReference type="Pfam" id="PF13304">
    <property type="entry name" value="AAA_21"/>
    <property type="match status" value="1"/>
</dbReference>
<reference evidence="2 3" key="1">
    <citation type="journal article" date="2020" name="Sci. Rep.">
        <title>A novel cyanobacterial geosmin producer, revising GeoA distribution and dispersion patterns in Bacteria.</title>
        <authorList>
            <person name="Churro C."/>
            <person name="Semedo-Aguiar A.P."/>
            <person name="Silva A.D."/>
            <person name="Pereira-Leal J.B."/>
            <person name="Leite R.B."/>
        </authorList>
    </citation>
    <scope>NUCLEOTIDE SEQUENCE [LARGE SCALE GENOMIC DNA]</scope>
    <source>
        <strain evidence="2 3">IPMA8</strain>
    </source>
</reference>
<dbReference type="PANTHER" id="PTHR43581">
    <property type="entry name" value="ATP/GTP PHOSPHATASE"/>
    <property type="match status" value="1"/>
</dbReference>
<sequence length="379" mass="43467">MVSAIDLLYAQVIIMKHLDNLTIHKFRGLRDLDLQDLGQINILVGGNNSGKTSVLEAISTYCRPLDPLEWLNTSWRREIKYSRKPRLEALKWLFPQNKEEEQLDFYPMETHVSGNGKFSVRESRAIYQEFEGVELSEDDDSQSSDDLGFDNTLRGAEIELKAIISDSPNELSEFFEIWENERLTNRRIRSDAMLSVDTVTPFSHRIEQSQVGLLSEAIFQRFKPEVIKLLQVMDSGIIDLVILSHGGNRSSLYIDHKQVGISPLSSFGDGVRRLLFIALTLTKVRGGVLLIDEIETAIHTEALRSSFAWIVQWCKQMNVQLFATTHSLETVDAMLDASNLETDLVLYRLEKRESQTKAVRIERERLQRLREDLGQEVRV</sequence>
<comment type="caution">
    <text evidence="2">The sequence shown here is derived from an EMBL/GenBank/DDBJ whole genome shotgun (WGS) entry which is preliminary data.</text>
</comment>
<dbReference type="InterPro" id="IPR003959">
    <property type="entry name" value="ATPase_AAA_core"/>
</dbReference>
<dbReference type="SUPFAM" id="SSF52540">
    <property type="entry name" value="P-loop containing nucleoside triphosphate hydrolases"/>
    <property type="match status" value="1"/>
</dbReference>
<feature type="domain" description="AAA+ ATPase" evidence="1">
    <location>
        <begin position="37"/>
        <end position="350"/>
    </location>
</feature>
<dbReference type="Gene3D" id="3.40.50.300">
    <property type="entry name" value="P-loop containing nucleotide triphosphate hydrolases"/>
    <property type="match status" value="1"/>
</dbReference>
<dbReference type="SMART" id="SM00382">
    <property type="entry name" value="AAA"/>
    <property type="match status" value="1"/>
</dbReference>
<evidence type="ECO:0000313" key="2">
    <source>
        <dbReference type="EMBL" id="NQE32695.1"/>
    </source>
</evidence>
<gene>
    <name evidence="2" type="primary">recF_1</name>
    <name evidence="2" type="ORF">E5S67_00411</name>
</gene>
<evidence type="ECO:0000313" key="3">
    <source>
        <dbReference type="Proteomes" id="UP000702425"/>
    </source>
</evidence>
<name>A0ABX2CQN8_9CYAN</name>
<dbReference type="Proteomes" id="UP000702425">
    <property type="component" value="Unassembled WGS sequence"/>
</dbReference>
<dbReference type="PANTHER" id="PTHR43581:SF4">
    <property type="entry name" value="ATP_GTP PHOSPHATASE"/>
    <property type="match status" value="1"/>
</dbReference>
<organism evidence="2 3">
    <name type="scientific">Microcoleus asticus IPMA8</name>
    <dbReference type="NCBI Taxonomy" id="2563858"/>
    <lineage>
        <taxon>Bacteria</taxon>
        <taxon>Bacillati</taxon>
        <taxon>Cyanobacteriota</taxon>
        <taxon>Cyanophyceae</taxon>
        <taxon>Oscillatoriophycideae</taxon>
        <taxon>Oscillatoriales</taxon>
        <taxon>Microcoleaceae</taxon>
        <taxon>Microcoleus</taxon>
        <taxon>Microcoleus asticus</taxon>
    </lineage>
</organism>
<keyword evidence="3" id="KW-1185">Reference proteome</keyword>
<proteinExistence type="predicted"/>
<dbReference type="EMBL" id="SRRZ01000005">
    <property type="protein sequence ID" value="NQE32695.1"/>
    <property type="molecule type" value="Genomic_DNA"/>
</dbReference>
<dbReference type="InterPro" id="IPR027417">
    <property type="entry name" value="P-loop_NTPase"/>
</dbReference>
<protein>
    <submittedName>
        <fullName evidence="2">DNA replication and repair protein RecF</fullName>
    </submittedName>
</protein>
<dbReference type="InterPro" id="IPR003593">
    <property type="entry name" value="AAA+_ATPase"/>
</dbReference>
<evidence type="ECO:0000259" key="1">
    <source>
        <dbReference type="SMART" id="SM00382"/>
    </source>
</evidence>
<accession>A0ABX2CQN8</accession>